<feature type="compositionally biased region" description="Acidic residues" evidence="1">
    <location>
        <begin position="462"/>
        <end position="481"/>
    </location>
</feature>
<evidence type="ECO:0000256" key="1">
    <source>
        <dbReference type="SAM" id="MobiDB-lite"/>
    </source>
</evidence>
<dbReference type="InterPro" id="IPR004875">
    <property type="entry name" value="DDE_SF_endonuclease_dom"/>
</dbReference>
<feature type="region of interest" description="Disordered" evidence="1">
    <location>
        <begin position="439"/>
        <end position="534"/>
    </location>
</feature>
<evidence type="ECO:0000313" key="3">
    <source>
        <dbReference type="EMBL" id="CAE0839972.1"/>
    </source>
</evidence>
<accession>A0A7S4GKV6</accession>
<name>A0A7S4GKV6_9EUGL</name>
<proteinExistence type="predicted"/>
<dbReference type="Pfam" id="PF03184">
    <property type="entry name" value="DDE_1"/>
    <property type="match status" value="1"/>
</dbReference>
<evidence type="ECO:0000259" key="2">
    <source>
        <dbReference type="Pfam" id="PF03184"/>
    </source>
</evidence>
<organism evidence="3">
    <name type="scientific">Eutreptiella gymnastica</name>
    <dbReference type="NCBI Taxonomy" id="73025"/>
    <lineage>
        <taxon>Eukaryota</taxon>
        <taxon>Discoba</taxon>
        <taxon>Euglenozoa</taxon>
        <taxon>Euglenida</taxon>
        <taxon>Spirocuta</taxon>
        <taxon>Euglenophyceae</taxon>
        <taxon>Eutreptiales</taxon>
        <taxon>Eutreptiaceae</taxon>
        <taxon>Eutreptiella</taxon>
    </lineage>
</organism>
<feature type="region of interest" description="Disordered" evidence="1">
    <location>
        <begin position="36"/>
        <end position="56"/>
    </location>
</feature>
<sequence>MENLNFTKSDVGLKQPKIQVAIDAFLKPRVRENEEEAKAMKKKNDEEKAAREAASVARERKLKEGAEILGFPWPPSCRRGTFSRKSKEERERDALYVKLVKCVDEDLDLHALNAESAPSQSSLSSKTCSQASQRSKSCSESLSQGSQSSLVCEAPGGPPPKKQKVHLPAHVKDLFFDIKEANAIVGNDDKRQCTLVVGMTASGKLAGRSQIIWAGETTGCHPKGDEYKAFDKLLFHSHSASHWTTEDTLLEYVQDLFDNHVVPTIKQQGGDVEHQKWVLLYDCYSVHRSHDVLCELKTRFPTLIVLFVPASCMGELQPLDLAFFSIFKSGLARLCAMWMTDIAKTQLLRGVQPDAITYDLRLSTLRLPFVTWVHTMLTKISAEKTVALTKGWDMSGISIVWSNDEADKDECDELYDEARQWEREGKLFQVAGGRSKDAAVGGLLEQQVLQPPRNRKRKRDDADTEEDVEYSADEEEEEENDPAWADMMAEMAEEDDDVVANDSDDENQLPDDLASCFKPCTTRSGRTTRPPVRS</sequence>
<feature type="compositionally biased region" description="Acidic residues" evidence="1">
    <location>
        <begin position="491"/>
        <end position="509"/>
    </location>
</feature>
<dbReference type="AlphaFoldDB" id="A0A7S4GKV6"/>
<feature type="domain" description="DDE-1" evidence="2">
    <location>
        <begin position="233"/>
        <end position="334"/>
    </location>
</feature>
<protein>
    <recommendedName>
        <fullName evidence="2">DDE-1 domain-containing protein</fullName>
    </recommendedName>
</protein>
<gene>
    <name evidence="3" type="ORF">EGYM00163_LOCUS51139</name>
</gene>
<dbReference type="GO" id="GO:0003676">
    <property type="term" value="F:nucleic acid binding"/>
    <property type="evidence" value="ECO:0007669"/>
    <property type="project" value="InterPro"/>
</dbReference>
<reference evidence="3" key="1">
    <citation type="submission" date="2021-01" db="EMBL/GenBank/DDBJ databases">
        <authorList>
            <person name="Corre E."/>
            <person name="Pelletier E."/>
            <person name="Niang G."/>
            <person name="Scheremetjew M."/>
            <person name="Finn R."/>
            <person name="Kale V."/>
            <person name="Holt S."/>
            <person name="Cochrane G."/>
            <person name="Meng A."/>
            <person name="Brown T."/>
            <person name="Cohen L."/>
        </authorList>
    </citation>
    <scope>NUCLEOTIDE SEQUENCE</scope>
    <source>
        <strain evidence="3">CCMP1594</strain>
    </source>
</reference>
<dbReference type="EMBL" id="HBJA01148997">
    <property type="protein sequence ID" value="CAE0839972.1"/>
    <property type="molecule type" value="Transcribed_RNA"/>
</dbReference>